<keyword evidence="6" id="KW-0411">Iron-sulfur</keyword>
<evidence type="ECO:0000256" key="2">
    <source>
        <dbReference type="ARBA" id="ARBA00022448"/>
    </source>
</evidence>
<keyword evidence="3" id="KW-0479">Metal-binding</keyword>
<evidence type="ECO:0000256" key="4">
    <source>
        <dbReference type="ARBA" id="ARBA00022982"/>
    </source>
</evidence>
<keyword evidence="7" id="KW-0003">3Fe-4S</keyword>
<dbReference type="OrthoDB" id="9803319at2"/>
<keyword evidence="5" id="KW-0408">Iron</keyword>
<evidence type="ECO:0000256" key="3">
    <source>
        <dbReference type="ARBA" id="ARBA00022723"/>
    </source>
</evidence>
<evidence type="ECO:0000256" key="7">
    <source>
        <dbReference type="ARBA" id="ARBA00023291"/>
    </source>
</evidence>
<dbReference type="InterPro" id="IPR051269">
    <property type="entry name" value="Fe-S_cluster_ET"/>
</dbReference>
<name>A0A3A9YQK0_9ACTN</name>
<sequence>MKVTVDMTSCERYGHCCFEAPTVFELDDDGELQYRSDVTDVDAGQLHAAARACPVQAITLDAD</sequence>
<keyword evidence="9" id="KW-1185">Reference proteome</keyword>
<dbReference type="GO" id="GO:0046872">
    <property type="term" value="F:metal ion binding"/>
    <property type="evidence" value="ECO:0007669"/>
    <property type="project" value="UniProtKB-KW"/>
</dbReference>
<reference evidence="8 9" key="1">
    <citation type="journal article" date="2004" name="Syst. Appl. Microbiol.">
        <title>Cryptoendolithic actinomycetes from antarctic sandstone rock samples: Micromonospora endolithica sp. nov. and two isolates related to Micromonospora coerulea Jensen 1932.</title>
        <authorList>
            <person name="Hirsch P."/>
            <person name="Mevs U."/>
            <person name="Kroppenstedt R.M."/>
            <person name="Schumann P."/>
            <person name="Stackebrandt E."/>
        </authorList>
    </citation>
    <scope>NUCLEOTIDE SEQUENCE [LARGE SCALE GENOMIC DNA]</scope>
    <source>
        <strain evidence="8 9">JCM 12677</strain>
    </source>
</reference>
<evidence type="ECO:0000313" key="8">
    <source>
        <dbReference type="EMBL" id="RKN38235.1"/>
    </source>
</evidence>
<protein>
    <submittedName>
        <fullName evidence="8">Ferredoxin</fullName>
    </submittedName>
</protein>
<keyword evidence="2" id="KW-0813">Transport</keyword>
<dbReference type="PANTHER" id="PTHR36923">
    <property type="entry name" value="FERREDOXIN"/>
    <property type="match status" value="1"/>
</dbReference>
<evidence type="ECO:0000313" key="9">
    <source>
        <dbReference type="Proteomes" id="UP000281726"/>
    </source>
</evidence>
<dbReference type="EMBL" id="RBAK01000022">
    <property type="protein sequence ID" value="RKN38235.1"/>
    <property type="molecule type" value="Genomic_DNA"/>
</dbReference>
<comment type="caution">
    <text evidence="8">The sequence shown here is derived from an EMBL/GenBank/DDBJ whole genome shotgun (WGS) entry which is preliminary data.</text>
</comment>
<dbReference type="Pfam" id="PF13459">
    <property type="entry name" value="Fer4_15"/>
    <property type="match status" value="1"/>
</dbReference>
<evidence type="ECO:0000256" key="5">
    <source>
        <dbReference type="ARBA" id="ARBA00023004"/>
    </source>
</evidence>
<dbReference type="PANTHER" id="PTHR36923:SF3">
    <property type="entry name" value="FERREDOXIN"/>
    <property type="match status" value="1"/>
</dbReference>
<keyword evidence="4" id="KW-0249">Electron transport</keyword>
<dbReference type="Gene3D" id="3.30.70.20">
    <property type="match status" value="1"/>
</dbReference>
<dbReference type="SUPFAM" id="SSF54862">
    <property type="entry name" value="4Fe-4S ferredoxins"/>
    <property type="match status" value="1"/>
</dbReference>
<gene>
    <name evidence="8" type="ORF">D7223_31315</name>
</gene>
<comment type="cofactor">
    <cofactor evidence="1">
        <name>[3Fe-4S] cluster</name>
        <dbReference type="ChEBI" id="CHEBI:21137"/>
    </cofactor>
</comment>
<dbReference type="Proteomes" id="UP000281726">
    <property type="component" value="Unassembled WGS sequence"/>
</dbReference>
<dbReference type="AlphaFoldDB" id="A0A3A9YQK0"/>
<accession>A0A3A9YQK0</accession>
<evidence type="ECO:0000256" key="1">
    <source>
        <dbReference type="ARBA" id="ARBA00001927"/>
    </source>
</evidence>
<organism evidence="8 9">
    <name type="scientific">Micromonospora endolithica</name>
    <dbReference type="NCBI Taxonomy" id="230091"/>
    <lineage>
        <taxon>Bacteria</taxon>
        <taxon>Bacillati</taxon>
        <taxon>Actinomycetota</taxon>
        <taxon>Actinomycetes</taxon>
        <taxon>Micromonosporales</taxon>
        <taxon>Micromonosporaceae</taxon>
        <taxon>Micromonospora</taxon>
    </lineage>
</organism>
<evidence type="ECO:0000256" key="6">
    <source>
        <dbReference type="ARBA" id="ARBA00023014"/>
    </source>
</evidence>
<dbReference type="GO" id="GO:0051538">
    <property type="term" value="F:3 iron, 4 sulfur cluster binding"/>
    <property type="evidence" value="ECO:0007669"/>
    <property type="project" value="UniProtKB-KW"/>
</dbReference>
<proteinExistence type="predicted"/>